<evidence type="ECO:0000313" key="1">
    <source>
        <dbReference type="EMBL" id="KYQ59653.1"/>
    </source>
</evidence>
<dbReference type="EMBL" id="KQ982138">
    <property type="protein sequence ID" value="KYQ59653.1"/>
    <property type="molecule type" value="Genomic_DNA"/>
</dbReference>
<keyword evidence="2" id="KW-1185">Reference proteome</keyword>
<protein>
    <submittedName>
        <fullName evidence="1">Uncharacterized protein</fullName>
    </submittedName>
</protein>
<organism evidence="1 2">
    <name type="scientific">Mycetomoellerius zeteki</name>
    <dbReference type="NCBI Taxonomy" id="64791"/>
    <lineage>
        <taxon>Eukaryota</taxon>
        <taxon>Metazoa</taxon>
        <taxon>Ecdysozoa</taxon>
        <taxon>Arthropoda</taxon>
        <taxon>Hexapoda</taxon>
        <taxon>Insecta</taxon>
        <taxon>Pterygota</taxon>
        <taxon>Neoptera</taxon>
        <taxon>Endopterygota</taxon>
        <taxon>Hymenoptera</taxon>
        <taxon>Apocrita</taxon>
        <taxon>Aculeata</taxon>
        <taxon>Formicoidea</taxon>
        <taxon>Formicidae</taxon>
        <taxon>Myrmicinae</taxon>
        <taxon>Mycetomoellerius</taxon>
    </lineage>
</organism>
<sequence length="138" mass="14723">MSGELCSCCRLNSEHENILVLDCQSSQFPRVAKSRGGVATVSLGSVEVGAKGREVSCDLALVAVVAAEAEAAAVSKTGGEEVGPGEAGSSPDFARRRHKFYPYPHFHSSPFPLLVTLPYESSKFRDVCHWPPETLSTA</sequence>
<dbReference type="Proteomes" id="UP000075809">
    <property type="component" value="Unassembled WGS sequence"/>
</dbReference>
<proteinExistence type="predicted"/>
<name>A0A151XGX4_9HYME</name>
<reference evidence="1 2" key="1">
    <citation type="submission" date="2015-09" db="EMBL/GenBank/DDBJ databases">
        <title>Trachymyrmex zeteki WGS genome.</title>
        <authorList>
            <person name="Nygaard S."/>
            <person name="Hu H."/>
            <person name="Boomsma J."/>
            <person name="Zhang G."/>
        </authorList>
    </citation>
    <scope>NUCLEOTIDE SEQUENCE [LARGE SCALE GENOMIC DNA]</scope>
    <source>
        <strain evidence="1">Tzet28-1</strain>
        <tissue evidence="1">Whole body</tissue>
    </source>
</reference>
<dbReference type="AlphaFoldDB" id="A0A151XGX4"/>
<gene>
    <name evidence="1" type="ORF">ALC60_01319</name>
</gene>
<accession>A0A151XGX4</accession>
<evidence type="ECO:0000313" key="2">
    <source>
        <dbReference type="Proteomes" id="UP000075809"/>
    </source>
</evidence>